<accession>A0A0R1ZMV9</accession>
<keyword evidence="1" id="KW-1133">Transmembrane helix</keyword>
<dbReference type="GO" id="GO:0016020">
    <property type="term" value="C:membrane"/>
    <property type="evidence" value="ECO:0007669"/>
    <property type="project" value="InterPro"/>
</dbReference>
<feature type="transmembrane region" description="Helical" evidence="1">
    <location>
        <begin position="44"/>
        <end position="62"/>
    </location>
</feature>
<sequence length="270" mass="29373">MPKAQSEFLTQLYADQKDVPHAALNAQPRNPKPVFAHPRRAQSLVRTLVAVLVIAVILAVGIHGGQRHYLLTSLLLMGTAFGAVCLRFERRHPTARELVVIAVLVALAVAGRSAFFMLAQFKPIAAVVIVSGVAFGSDVGFLVGALSALTSNIFFTQGPWTPWQMLGFGCIGWLAGWLAWHNFLRPNRISLAIFGFFSVILVYGGIMNPASIIMYGGVVNKMTLLAIYLSGFPMDLVHASATVLFLVVLGIPVLRKLARVQTKYGVFTER</sequence>
<gene>
    <name evidence="2" type="ORF">FC18_GL001007</name>
</gene>
<evidence type="ECO:0000313" key="2">
    <source>
        <dbReference type="EMBL" id="KRM55813.1"/>
    </source>
</evidence>
<evidence type="ECO:0000313" key="3">
    <source>
        <dbReference type="Proteomes" id="UP000051679"/>
    </source>
</evidence>
<evidence type="ECO:0008006" key="4">
    <source>
        <dbReference type="Google" id="ProtNLM"/>
    </source>
</evidence>
<keyword evidence="1" id="KW-0472">Membrane</keyword>
<feature type="transmembrane region" description="Helical" evidence="1">
    <location>
        <begin position="189"/>
        <end position="206"/>
    </location>
</feature>
<keyword evidence="3" id="KW-1185">Reference proteome</keyword>
<dbReference type="OrthoDB" id="5198189at2"/>
<dbReference type="AlphaFoldDB" id="A0A0R1ZMV9"/>
<dbReference type="RefSeq" id="WP_056975512.1">
    <property type="nucleotide sequence ID" value="NZ_AYYO01000012.1"/>
</dbReference>
<dbReference type="Pfam" id="PF07155">
    <property type="entry name" value="ECF-ribofla_trS"/>
    <property type="match status" value="1"/>
</dbReference>
<name>A0A0R1ZMV9_9LACO</name>
<dbReference type="EMBL" id="AYYO01000012">
    <property type="protein sequence ID" value="KRM55813.1"/>
    <property type="molecule type" value="Genomic_DNA"/>
</dbReference>
<dbReference type="Proteomes" id="UP000051679">
    <property type="component" value="Unassembled WGS sequence"/>
</dbReference>
<feature type="transmembrane region" description="Helical" evidence="1">
    <location>
        <begin position="161"/>
        <end position="183"/>
    </location>
</feature>
<dbReference type="InterPro" id="IPR009825">
    <property type="entry name" value="ECF_substrate-spec-like"/>
</dbReference>
<organism evidence="2 3">
    <name type="scientific">Lacticaseibacillus sharpeae JCM 1186 = DSM 20505</name>
    <dbReference type="NCBI Taxonomy" id="1291052"/>
    <lineage>
        <taxon>Bacteria</taxon>
        <taxon>Bacillati</taxon>
        <taxon>Bacillota</taxon>
        <taxon>Bacilli</taxon>
        <taxon>Lactobacillales</taxon>
        <taxon>Lactobacillaceae</taxon>
        <taxon>Lacticaseibacillus</taxon>
    </lineage>
</organism>
<feature type="transmembrane region" description="Helical" evidence="1">
    <location>
        <begin position="236"/>
        <end position="254"/>
    </location>
</feature>
<protein>
    <recommendedName>
        <fullName evidence="4">ECF transporter S component</fullName>
    </recommendedName>
</protein>
<feature type="transmembrane region" description="Helical" evidence="1">
    <location>
        <begin position="68"/>
        <end position="86"/>
    </location>
</feature>
<keyword evidence="1" id="KW-0812">Transmembrane</keyword>
<dbReference type="STRING" id="1291052.FC18_GL001007"/>
<proteinExistence type="predicted"/>
<reference evidence="2 3" key="1">
    <citation type="journal article" date="2015" name="Genome Announc.">
        <title>Expanding the biotechnology potential of lactobacilli through comparative genomics of 213 strains and associated genera.</title>
        <authorList>
            <person name="Sun Z."/>
            <person name="Harris H.M."/>
            <person name="McCann A."/>
            <person name="Guo C."/>
            <person name="Argimon S."/>
            <person name="Zhang W."/>
            <person name="Yang X."/>
            <person name="Jeffery I.B."/>
            <person name="Cooney J.C."/>
            <person name="Kagawa T.F."/>
            <person name="Liu W."/>
            <person name="Song Y."/>
            <person name="Salvetti E."/>
            <person name="Wrobel A."/>
            <person name="Rasinkangas P."/>
            <person name="Parkhill J."/>
            <person name="Rea M.C."/>
            <person name="O'Sullivan O."/>
            <person name="Ritari J."/>
            <person name="Douillard F.P."/>
            <person name="Paul Ross R."/>
            <person name="Yang R."/>
            <person name="Briner A.E."/>
            <person name="Felis G.E."/>
            <person name="de Vos W.M."/>
            <person name="Barrangou R."/>
            <person name="Klaenhammer T.R."/>
            <person name="Caufield P.W."/>
            <person name="Cui Y."/>
            <person name="Zhang H."/>
            <person name="O'Toole P.W."/>
        </authorList>
    </citation>
    <scope>NUCLEOTIDE SEQUENCE [LARGE SCALE GENOMIC DNA]</scope>
    <source>
        <strain evidence="2 3">DSM 20505</strain>
    </source>
</reference>
<feature type="transmembrane region" description="Helical" evidence="1">
    <location>
        <begin position="98"/>
        <end position="118"/>
    </location>
</feature>
<dbReference type="Gene3D" id="1.10.1760.20">
    <property type="match status" value="1"/>
</dbReference>
<dbReference type="PATRIC" id="fig|1291052.5.peg.1018"/>
<feature type="transmembrane region" description="Helical" evidence="1">
    <location>
        <begin position="124"/>
        <end position="149"/>
    </location>
</feature>
<evidence type="ECO:0000256" key="1">
    <source>
        <dbReference type="SAM" id="Phobius"/>
    </source>
</evidence>
<comment type="caution">
    <text evidence="2">The sequence shown here is derived from an EMBL/GenBank/DDBJ whole genome shotgun (WGS) entry which is preliminary data.</text>
</comment>